<dbReference type="InterPro" id="IPR003593">
    <property type="entry name" value="AAA+_ATPase"/>
</dbReference>
<name>H3NP73_9FIRM</name>
<organism evidence="11 12">
    <name type="scientific">Helcococcus kunzii ATCC 51366</name>
    <dbReference type="NCBI Taxonomy" id="883114"/>
    <lineage>
        <taxon>Bacteria</taxon>
        <taxon>Bacillati</taxon>
        <taxon>Bacillota</taxon>
        <taxon>Tissierellia</taxon>
        <taxon>Tissierellales</taxon>
        <taxon>Peptoniphilaceae</taxon>
        <taxon>Helcococcus</taxon>
    </lineage>
</organism>
<dbReference type="InterPro" id="IPR005892">
    <property type="entry name" value="Gly-betaine_transp_ATP-bd"/>
</dbReference>
<keyword evidence="3" id="KW-0677">Repeat</keyword>
<dbReference type="PANTHER" id="PTHR43117:SF3">
    <property type="entry name" value="CHOLINE TRANSPORT ATP-BINDING PROTEIN OPUBA"/>
    <property type="match status" value="1"/>
</dbReference>
<protein>
    <recommendedName>
        <fullName evidence="8">Quaternary amine transport ATP-binding protein</fullName>
        <ecNumber evidence="8">7.6.2.9</ecNumber>
    </recommendedName>
</protein>
<dbReference type="EC" id="7.6.2.9" evidence="8"/>
<evidence type="ECO:0000256" key="5">
    <source>
        <dbReference type="ARBA" id="ARBA00022840"/>
    </source>
</evidence>
<accession>H3NP73</accession>
<dbReference type="Gene3D" id="3.10.580.10">
    <property type="entry name" value="CBS-domain"/>
    <property type="match status" value="1"/>
</dbReference>
<gene>
    <name evidence="11" type="ORF">HMPREF9709_01134</name>
</gene>
<dbReference type="Gene3D" id="3.40.50.300">
    <property type="entry name" value="P-loop containing nucleotide triphosphate hydrolases"/>
    <property type="match status" value="1"/>
</dbReference>
<evidence type="ECO:0000256" key="1">
    <source>
        <dbReference type="ARBA" id="ARBA00005417"/>
    </source>
</evidence>
<dbReference type="PATRIC" id="fig|883114.3.peg.1124"/>
<dbReference type="AlphaFoldDB" id="H3NP73"/>
<keyword evidence="8" id="KW-0997">Cell inner membrane</keyword>
<dbReference type="GO" id="GO:0031460">
    <property type="term" value="P:glycine betaine transport"/>
    <property type="evidence" value="ECO:0007669"/>
    <property type="project" value="InterPro"/>
</dbReference>
<dbReference type="SUPFAM" id="SSF52540">
    <property type="entry name" value="P-loop containing nucleoside triphosphate hydrolases"/>
    <property type="match status" value="1"/>
</dbReference>
<dbReference type="FunFam" id="3.40.50.300:FF:000425">
    <property type="entry name" value="Probable ABC transporter, ATP-binding subunit"/>
    <property type="match status" value="1"/>
</dbReference>
<evidence type="ECO:0000313" key="12">
    <source>
        <dbReference type="Proteomes" id="UP000004191"/>
    </source>
</evidence>
<evidence type="ECO:0000313" key="11">
    <source>
        <dbReference type="EMBL" id="EHR33535.1"/>
    </source>
</evidence>
<dbReference type="InterPro" id="IPR003439">
    <property type="entry name" value="ABC_transporter-like_ATP-bd"/>
</dbReference>
<dbReference type="InterPro" id="IPR000644">
    <property type="entry name" value="CBS_dom"/>
</dbReference>
<dbReference type="GO" id="GO:0015418">
    <property type="term" value="F:ABC-type quaternary ammonium compound transporting activity"/>
    <property type="evidence" value="ECO:0007669"/>
    <property type="project" value="UniProtKB-EC"/>
</dbReference>
<dbReference type="PANTHER" id="PTHR43117">
    <property type="entry name" value="OSMOPROTECTANT IMPORT ATP-BINDING PROTEIN OSMV"/>
    <property type="match status" value="1"/>
</dbReference>
<evidence type="ECO:0000256" key="7">
    <source>
        <dbReference type="PROSITE-ProRule" id="PRU00703"/>
    </source>
</evidence>
<dbReference type="EMBL" id="AGEI01000022">
    <property type="protein sequence ID" value="EHR33535.1"/>
    <property type="molecule type" value="Genomic_DNA"/>
</dbReference>
<dbReference type="STRING" id="883114.HMPREF9709_01134"/>
<dbReference type="eggNOG" id="COG1125">
    <property type="taxonomic scope" value="Bacteria"/>
</dbReference>
<dbReference type="InterPro" id="IPR046342">
    <property type="entry name" value="CBS_dom_sf"/>
</dbReference>
<feature type="domain" description="CBS" evidence="10">
    <location>
        <begin position="258"/>
        <end position="317"/>
    </location>
</feature>
<proteinExistence type="inferred from homology"/>
<dbReference type="Pfam" id="PF00005">
    <property type="entry name" value="ABC_tran"/>
    <property type="match status" value="1"/>
</dbReference>
<keyword evidence="8" id="KW-1003">Cell membrane</keyword>
<comment type="subunit">
    <text evidence="8">The complex is probably composed of two ATP-binding proteins, two transmembrane proteins and a solute-binding protein.</text>
</comment>
<dbReference type="InterPro" id="IPR027417">
    <property type="entry name" value="P-loop_NTPase"/>
</dbReference>
<dbReference type="GeneID" id="96999119"/>
<dbReference type="GO" id="GO:0006865">
    <property type="term" value="P:amino acid transport"/>
    <property type="evidence" value="ECO:0007669"/>
    <property type="project" value="UniProtKB-UniRule"/>
</dbReference>
<keyword evidence="4 8" id="KW-0547">Nucleotide-binding</keyword>
<keyword evidence="12" id="KW-1185">Reference proteome</keyword>
<sequence length="400" mass="45385">MIKIIEFQNVTKKYSKDVTAVDGISMKINKGEFICLVGTSGSGKTTLMRMINRMNVPTNGKVLINGKDISKENPVKLRRSIGYVIQQIGLLPHMTIFENVAIVPRMLKWPESKIKDRVESLAEKASLDKDYLNFYPSELSGGQQQRVGVIRALAADQEIILMDEPFGALDPITRESLQKFTKNLQKELGKTIVFVTHDMDEAIALSDKIAIMDKGKLIQFDTPKNILTNPASEFVSDLLGEERIKQSKFNFQSIDNIMMKNPITVTKDTTLREAADIMKTKRVDTLFVVTEDMKLLGLINIFNLQRHTDPNKLVGDIMEEAFYLPTHTLVRDVIYYIQKLGYRNIPVLEGDKLVGLITRSTIVDFIYSGYWEGYTPENDILEEHKADKSKDGEVDEVDIR</sequence>
<dbReference type="NCBIfam" id="TIGR01186">
    <property type="entry name" value="proV"/>
    <property type="match status" value="1"/>
</dbReference>
<keyword evidence="2 8" id="KW-0813">Transport</keyword>
<dbReference type="GO" id="GO:0016887">
    <property type="term" value="F:ATP hydrolysis activity"/>
    <property type="evidence" value="ECO:0007669"/>
    <property type="project" value="UniProtKB-UniRule"/>
</dbReference>
<dbReference type="RefSeq" id="WP_005398648.1">
    <property type="nucleotide sequence ID" value="NZ_JH601088.1"/>
</dbReference>
<evidence type="ECO:0000259" key="10">
    <source>
        <dbReference type="PROSITE" id="PS51371"/>
    </source>
</evidence>
<evidence type="ECO:0000256" key="3">
    <source>
        <dbReference type="ARBA" id="ARBA00022737"/>
    </source>
</evidence>
<comment type="caution">
    <text evidence="11">The sequence shown here is derived from an EMBL/GenBank/DDBJ whole genome shotgun (WGS) entry which is preliminary data.</text>
</comment>
<dbReference type="PROSITE" id="PS00211">
    <property type="entry name" value="ABC_TRANSPORTER_1"/>
    <property type="match status" value="1"/>
</dbReference>
<evidence type="ECO:0000256" key="2">
    <source>
        <dbReference type="ARBA" id="ARBA00022448"/>
    </source>
</evidence>
<dbReference type="SUPFAM" id="SSF54631">
    <property type="entry name" value="CBS-domain pair"/>
    <property type="match status" value="1"/>
</dbReference>
<dbReference type="PROSITE" id="PS00018">
    <property type="entry name" value="EF_HAND_1"/>
    <property type="match status" value="1"/>
</dbReference>
<feature type="domain" description="ABC transporter" evidence="9">
    <location>
        <begin position="5"/>
        <end position="239"/>
    </location>
</feature>
<reference evidence="11 12" key="1">
    <citation type="submission" date="2012-01" db="EMBL/GenBank/DDBJ databases">
        <title>The Genome Sequence of Helcococcus kunzii ATCC 51366.</title>
        <authorList>
            <consortium name="The Broad Institute Genome Sequencing Platform"/>
            <person name="Earl A."/>
            <person name="Ward D."/>
            <person name="Feldgarden M."/>
            <person name="Gevers D."/>
            <person name="Huys G."/>
            <person name="Young S.K."/>
            <person name="Zeng Q."/>
            <person name="Gargeya S."/>
            <person name="Fitzgerald M."/>
            <person name="Haas B."/>
            <person name="Abouelleil A."/>
            <person name="Alvarado L."/>
            <person name="Arachchi H.M."/>
            <person name="Berlin A."/>
            <person name="Chapman S.B."/>
            <person name="Gearin G."/>
            <person name="Goldberg J."/>
            <person name="Griggs A."/>
            <person name="Gujja S."/>
            <person name="Hansen M."/>
            <person name="Heiman D."/>
            <person name="Howarth C."/>
            <person name="Larimer J."/>
            <person name="Lui A."/>
            <person name="MacDonald P.J.P."/>
            <person name="McCowen C."/>
            <person name="Montmayeur A."/>
            <person name="Murphy C."/>
            <person name="Neiman D."/>
            <person name="Pearson M."/>
            <person name="Priest M."/>
            <person name="Roberts A."/>
            <person name="Saif S."/>
            <person name="Shea T."/>
            <person name="Sisk P."/>
            <person name="Stolte C."/>
            <person name="Sykes S."/>
            <person name="Wortman J."/>
            <person name="Nusbaum C."/>
            <person name="Birren B."/>
        </authorList>
    </citation>
    <scope>NUCLEOTIDE SEQUENCE [LARGE SCALE GENOMIC DNA]</scope>
    <source>
        <strain evidence="11 12">ATCC 51366</strain>
    </source>
</reference>
<dbReference type="SMART" id="SM00382">
    <property type="entry name" value="AAA"/>
    <property type="match status" value="1"/>
</dbReference>
<comment type="subcellular location">
    <subcellularLocation>
        <location evidence="8">Cell inner membrane</location>
        <topology evidence="8">Peripheral membrane protein</topology>
    </subcellularLocation>
</comment>
<dbReference type="SMART" id="SM00116">
    <property type="entry name" value="CBS"/>
    <property type="match status" value="2"/>
</dbReference>
<comment type="similarity">
    <text evidence="1 8">Belongs to the ABC transporter superfamily.</text>
</comment>
<evidence type="ECO:0000256" key="6">
    <source>
        <dbReference type="ARBA" id="ARBA00023122"/>
    </source>
</evidence>
<dbReference type="Proteomes" id="UP000004191">
    <property type="component" value="Unassembled WGS sequence"/>
</dbReference>
<keyword evidence="8" id="KW-0472">Membrane</keyword>
<keyword evidence="5 8" id="KW-0067">ATP-binding</keyword>
<keyword evidence="6 7" id="KW-0129">CBS domain</keyword>
<dbReference type="PROSITE" id="PS51371">
    <property type="entry name" value="CBS"/>
    <property type="match status" value="1"/>
</dbReference>
<dbReference type="InterPro" id="IPR018247">
    <property type="entry name" value="EF_Hand_1_Ca_BS"/>
</dbReference>
<dbReference type="Pfam" id="PF00571">
    <property type="entry name" value="CBS"/>
    <property type="match status" value="2"/>
</dbReference>
<dbReference type="GO" id="GO:0005886">
    <property type="term" value="C:plasma membrane"/>
    <property type="evidence" value="ECO:0007669"/>
    <property type="project" value="UniProtKB-SubCell"/>
</dbReference>
<evidence type="ECO:0000256" key="4">
    <source>
        <dbReference type="ARBA" id="ARBA00022741"/>
    </source>
</evidence>
<dbReference type="InterPro" id="IPR017871">
    <property type="entry name" value="ABC_transporter-like_CS"/>
</dbReference>
<evidence type="ECO:0000259" key="9">
    <source>
        <dbReference type="PROSITE" id="PS50893"/>
    </source>
</evidence>
<comment type="catalytic activity">
    <reaction evidence="8">
        <text>a quaternary ammonium(out) + ATP + H2O = a quaternary ammonium(in) + ADP + phosphate + H(+)</text>
        <dbReference type="Rhea" id="RHEA:11036"/>
        <dbReference type="ChEBI" id="CHEBI:15377"/>
        <dbReference type="ChEBI" id="CHEBI:15378"/>
        <dbReference type="ChEBI" id="CHEBI:30616"/>
        <dbReference type="ChEBI" id="CHEBI:35267"/>
        <dbReference type="ChEBI" id="CHEBI:43474"/>
        <dbReference type="ChEBI" id="CHEBI:456216"/>
    </reaction>
</comment>
<dbReference type="PROSITE" id="PS50893">
    <property type="entry name" value="ABC_TRANSPORTER_2"/>
    <property type="match status" value="1"/>
</dbReference>
<dbReference type="GO" id="GO:0005524">
    <property type="term" value="F:ATP binding"/>
    <property type="evidence" value="ECO:0007669"/>
    <property type="project" value="UniProtKB-UniRule"/>
</dbReference>
<dbReference type="HOGENOM" id="CLU_000604_2_2_9"/>
<evidence type="ECO:0000256" key="8">
    <source>
        <dbReference type="RuleBase" id="RU369116"/>
    </source>
</evidence>